<reference evidence="3 6" key="2">
    <citation type="submission" date="2019-07" db="EMBL/GenBank/DDBJ databases">
        <title>Whole genome shotgun sequence of Alkalibacterium putridalgicola NBRC 103243.</title>
        <authorList>
            <person name="Hosoyama A."/>
            <person name="Uohara A."/>
            <person name="Ohji S."/>
            <person name="Ichikawa N."/>
        </authorList>
    </citation>
    <scope>NUCLEOTIDE SEQUENCE [LARGE SCALE GENOMIC DNA]</scope>
    <source>
        <strain evidence="3 6">NBRC 103243</strain>
    </source>
</reference>
<organism evidence="4 5">
    <name type="scientific">Alkalibacterium putridalgicola</name>
    <dbReference type="NCBI Taxonomy" id="426703"/>
    <lineage>
        <taxon>Bacteria</taxon>
        <taxon>Bacillati</taxon>
        <taxon>Bacillota</taxon>
        <taxon>Bacilli</taxon>
        <taxon>Lactobacillales</taxon>
        <taxon>Carnobacteriaceae</taxon>
        <taxon>Alkalibacterium</taxon>
    </lineage>
</organism>
<keyword evidence="6" id="KW-1185">Reference proteome</keyword>
<evidence type="ECO:0000313" key="4">
    <source>
        <dbReference type="EMBL" id="SEM36367.1"/>
    </source>
</evidence>
<evidence type="ECO:0000313" key="3">
    <source>
        <dbReference type="EMBL" id="GEK90067.1"/>
    </source>
</evidence>
<feature type="coiled-coil region" evidence="1">
    <location>
        <begin position="40"/>
        <end position="77"/>
    </location>
</feature>
<dbReference type="AlphaFoldDB" id="A0A1H7XTB2"/>
<dbReference type="InterPro" id="IPR036178">
    <property type="entry name" value="Formintransfe-cycloase-like_sf"/>
</dbReference>
<dbReference type="Gene3D" id="1.20.120.680">
    <property type="entry name" value="Formiminotetrahydrofolate cyclodeaminase monomer, up-and-down helical bundle"/>
    <property type="match status" value="1"/>
</dbReference>
<gene>
    <name evidence="3" type="ORF">APU01nite_21060</name>
    <name evidence="4" type="ORF">SAMN04488100_1613</name>
</gene>
<dbReference type="Proteomes" id="UP000321425">
    <property type="component" value="Unassembled WGS sequence"/>
</dbReference>
<sequence length="220" mass="24571">MKDETFSAYLTELGSKDGVSGGGSAAAYIGAMSASLVRMVADIQKDKKTYAEKKDELNSLLNEAERIREAFEELAKADAVAFEPVLDAYKLSKGTQEEKKARQEAVEAALKGAVEPPRLMLEEGQNLIQVLKELTAFRMKGTIVNDLMVATLFMGSVLETAVLNVTINTKLMKDKELKEQLEKEAERRLAHGKLELTKLSESIRYFLEHNEWPELLTEEE</sequence>
<evidence type="ECO:0000313" key="6">
    <source>
        <dbReference type="Proteomes" id="UP000321425"/>
    </source>
</evidence>
<dbReference type="STRING" id="426703.SAMN04488100_1613"/>
<feature type="domain" description="Cyclodeaminase/cyclohydrolase" evidence="2">
    <location>
        <begin position="6"/>
        <end position="186"/>
    </location>
</feature>
<dbReference type="EMBL" id="BJUX01000032">
    <property type="protein sequence ID" value="GEK90067.1"/>
    <property type="molecule type" value="Genomic_DNA"/>
</dbReference>
<proteinExistence type="predicted"/>
<dbReference type="Proteomes" id="UP000198548">
    <property type="component" value="Unassembled WGS sequence"/>
</dbReference>
<dbReference type="OrthoDB" id="7959174at2"/>
<keyword evidence="1" id="KW-0175">Coiled coil</keyword>
<accession>A0A1H7XTB2</accession>
<dbReference type="SUPFAM" id="SSF101262">
    <property type="entry name" value="Methenyltetrahydrofolate cyclohydrolase-like"/>
    <property type="match status" value="1"/>
</dbReference>
<evidence type="ECO:0000313" key="5">
    <source>
        <dbReference type="Proteomes" id="UP000198548"/>
    </source>
</evidence>
<evidence type="ECO:0000256" key="1">
    <source>
        <dbReference type="SAM" id="Coils"/>
    </source>
</evidence>
<dbReference type="RefSeq" id="WP_091490294.1">
    <property type="nucleotide sequence ID" value="NZ_BJUX01000032.1"/>
</dbReference>
<dbReference type="InterPro" id="IPR007044">
    <property type="entry name" value="Cyclodeamin/CycHdrlase"/>
</dbReference>
<protein>
    <submittedName>
        <fullName evidence="4">Formiminotetrahydrofolate cyclodeaminase</fullName>
    </submittedName>
    <submittedName>
        <fullName evidence="3">Sugar ABC transporter substrate-binding protein</fullName>
    </submittedName>
</protein>
<evidence type="ECO:0000259" key="2">
    <source>
        <dbReference type="Pfam" id="PF04961"/>
    </source>
</evidence>
<reference evidence="4 5" key="1">
    <citation type="submission" date="2016-10" db="EMBL/GenBank/DDBJ databases">
        <authorList>
            <person name="de Groot N.N."/>
        </authorList>
    </citation>
    <scope>NUCLEOTIDE SEQUENCE [LARGE SCALE GENOMIC DNA]</scope>
    <source>
        <strain evidence="4 5">DSM 19182</strain>
    </source>
</reference>
<name>A0A1H7XTB2_9LACT</name>
<dbReference type="EMBL" id="FOBL01000061">
    <property type="protein sequence ID" value="SEM36367.1"/>
    <property type="molecule type" value="Genomic_DNA"/>
</dbReference>
<dbReference type="GO" id="GO:0003824">
    <property type="term" value="F:catalytic activity"/>
    <property type="evidence" value="ECO:0007669"/>
    <property type="project" value="InterPro"/>
</dbReference>
<dbReference type="Pfam" id="PF04961">
    <property type="entry name" value="FTCD_C"/>
    <property type="match status" value="1"/>
</dbReference>